<evidence type="ECO:0000313" key="4">
    <source>
        <dbReference type="EMBL" id="QPQ93023.1"/>
    </source>
</evidence>
<reference evidence="4 6" key="1">
    <citation type="submission" date="2020-12" db="EMBL/GenBank/DDBJ databases">
        <title>FDA dAtabase for Regulatory Grade micrObial Sequences (FDA-ARGOS): Supporting development and validation of Infectious Disease Dx tests.</title>
        <authorList>
            <person name="Minogue T."/>
            <person name="Wolcott M."/>
            <person name="Wasieloski L."/>
            <person name="Aguilar W."/>
            <person name="Moore D."/>
            <person name="Jaissle J."/>
            <person name="Tallon L."/>
            <person name="Sadzewicz L."/>
            <person name="Zhao X."/>
            <person name="Boylan J."/>
            <person name="Ott S."/>
            <person name="Bowen H."/>
            <person name="Vavikolanu K."/>
            <person name="Mehta A."/>
            <person name="Aluvathingal J."/>
            <person name="Nadendla S."/>
            <person name="Yan Y."/>
            <person name="Sichtig H."/>
        </authorList>
    </citation>
    <scope>NUCLEOTIDE SEQUENCE [LARGE SCALE GENOMIC DNA]</scope>
    <source>
        <strain evidence="4 6">FDAARGOS_949</strain>
    </source>
</reference>
<dbReference type="Pfam" id="PF00501">
    <property type="entry name" value="AMP-binding"/>
    <property type="match status" value="1"/>
</dbReference>
<evidence type="ECO:0000313" key="5">
    <source>
        <dbReference type="EMBL" id="USS47256.1"/>
    </source>
</evidence>
<dbReference type="GO" id="GO:0031956">
    <property type="term" value="F:medium-chain fatty acid-CoA ligase activity"/>
    <property type="evidence" value="ECO:0007669"/>
    <property type="project" value="TreeGrafter"/>
</dbReference>
<protein>
    <submittedName>
        <fullName evidence="4">AMP-binding protein</fullName>
    </submittedName>
</protein>
<proteinExistence type="inferred from homology"/>
<dbReference type="Proteomes" id="UP001056386">
    <property type="component" value="Chromosome 1"/>
</dbReference>
<dbReference type="InterPro" id="IPR000873">
    <property type="entry name" value="AMP-dep_synth/lig_dom"/>
</dbReference>
<dbReference type="PANTHER" id="PTHR43201">
    <property type="entry name" value="ACYL-COA SYNTHETASE"/>
    <property type="match status" value="1"/>
</dbReference>
<dbReference type="GeneID" id="45698516"/>
<gene>
    <name evidence="4" type="ORF">I6H06_11960</name>
    <name evidence="5" type="ORF">NFI99_20570</name>
</gene>
<feature type="domain" description="AMP-dependent synthetase/ligase" evidence="3">
    <location>
        <begin position="22"/>
        <end position="340"/>
    </location>
</feature>
<dbReference type="EMBL" id="CP099587">
    <property type="protein sequence ID" value="USS47256.1"/>
    <property type="molecule type" value="Genomic_DNA"/>
</dbReference>
<dbReference type="EMBL" id="CP065601">
    <property type="protein sequence ID" value="QPQ93023.1"/>
    <property type="molecule type" value="Genomic_DNA"/>
</dbReference>
<dbReference type="Proteomes" id="UP000594892">
    <property type="component" value="Chromosome 2"/>
</dbReference>
<evidence type="ECO:0000313" key="6">
    <source>
        <dbReference type="Proteomes" id="UP000594892"/>
    </source>
</evidence>
<name>A0AAQ0BT84_BURGL</name>
<dbReference type="GO" id="GO:0006631">
    <property type="term" value="P:fatty acid metabolic process"/>
    <property type="evidence" value="ECO:0007669"/>
    <property type="project" value="TreeGrafter"/>
</dbReference>
<comment type="similarity">
    <text evidence="1">Belongs to the ATP-dependent AMP-binding enzyme family.</text>
</comment>
<dbReference type="InterPro" id="IPR045851">
    <property type="entry name" value="AMP-bd_C_sf"/>
</dbReference>
<dbReference type="Gene3D" id="3.40.50.12780">
    <property type="entry name" value="N-terminal domain of ligase-like"/>
    <property type="match status" value="1"/>
</dbReference>
<evidence type="ECO:0000259" key="3">
    <source>
        <dbReference type="Pfam" id="PF00501"/>
    </source>
</evidence>
<dbReference type="PANTHER" id="PTHR43201:SF5">
    <property type="entry name" value="MEDIUM-CHAIN ACYL-COA LIGASE ACSF2, MITOCHONDRIAL"/>
    <property type="match status" value="1"/>
</dbReference>
<dbReference type="SUPFAM" id="SSF56801">
    <property type="entry name" value="Acetyl-CoA synthetase-like"/>
    <property type="match status" value="1"/>
</dbReference>
<dbReference type="Pfam" id="PF23562">
    <property type="entry name" value="AMP-binding_C_3"/>
    <property type="match status" value="1"/>
</dbReference>
<accession>A0AAQ0BT84</accession>
<sequence length="503" mass="54370">MMTFDDLVARLRDSSHTLSFVDDQGRETVRTFHELFEDVCATVARGRRLGLVPGTRVGLAAPNGYAWMVWDLACLQLGCVSVALPNDGLHDTCEALIDRYRLSVLAVDAGWLDPAAPLPARAVDIDPAAAARGSDVAVEPVRVEDGADTHSLVFSSGTTGKNKGLVMSRRGTAHLLNLYADAFGVAPGERFLTFLPFANYQQRMTYYFCLYHGIDLVSVPFHGLFPGLKRHCPTFVIGPPVLYETLHTLARAAAGPAADRTALAQRLAALTGGRIRYMITGMAPIKRAALDFFWDCGIALYEAFGITEAGMVAWNKPGCVRVGTVGKPAEPGTVSLADDGEVIVTRDALLSLGYFDAPMEDTRATYVAPNAVATGDIGELDGDGFLRVVGRKKDAIVTSNGEKFHPEPIESLLYRDPRVEVAVVMAGARAGLAVVIATRRPDDPEVADGLRSLVRSVNDTLPAQRQLTQIIFTDRAFDVEGGLRTRNLKLNRRAIAATFLRDA</sequence>
<evidence type="ECO:0000313" key="7">
    <source>
        <dbReference type="Proteomes" id="UP001056386"/>
    </source>
</evidence>
<dbReference type="AlphaFoldDB" id="A0AAQ0BT84"/>
<dbReference type="InterPro" id="IPR042099">
    <property type="entry name" value="ANL_N_sf"/>
</dbReference>
<evidence type="ECO:0000256" key="2">
    <source>
        <dbReference type="ARBA" id="ARBA00022598"/>
    </source>
</evidence>
<keyword evidence="2" id="KW-0436">Ligase</keyword>
<evidence type="ECO:0000256" key="1">
    <source>
        <dbReference type="ARBA" id="ARBA00006432"/>
    </source>
</evidence>
<dbReference type="Gene3D" id="3.30.300.30">
    <property type="match status" value="1"/>
</dbReference>
<keyword evidence="7" id="KW-1185">Reference proteome</keyword>
<reference evidence="5" key="2">
    <citation type="submission" date="2022-06" db="EMBL/GenBank/DDBJ databases">
        <title>Draft genome sequence of Burkholderia glumae strain GR20004 isolated from rice panicle showing bacterial panicle blight.</title>
        <authorList>
            <person name="Choi S.Y."/>
            <person name="Lee Y.H."/>
        </authorList>
    </citation>
    <scope>NUCLEOTIDE SEQUENCE</scope>
    <source>
        <strain evidence="5">GR20004</strain>
    </source>
</reference>
<organism evidence="4 6">
    <name type="scientific">Burkholderia glumae</name>
    <name type="common">Pseudomonas glumae</name>
    <dbReference type="NCBI Taxonomy" id="337"/>
    <lineage>
        <taxon>Bacteria</taxon>
        <taxon>Pseudomonadati</taxon>
        <taxon>Pseudomonadota</taxon>
        <taxon>Betaproteobacteria</taxon>
        <taxon>Burkholderiales</taxon>
        <taxon>Burkholderiaceae</taxon>
        <taxon>Burkholderia</taxon>
    </lineage>
</organism>
<dbReference type="RefSeq" id="WP_015876277.1">
    <property type="nucleotide sequence ID" value="NZ_CP021074.1"/>
</dbReference>